<feature type="compositionally biased region" description="Basic and acidic residues" evidence="1">
    <location>
        <begin position="115"/>
        <end position="127"/>
    </location>
</feature>
<evidence type="ECO:0000313" key="2">
    <source>
        <dbReference type="EMBL" id="TFL04349.1"/>
    </source>
</evidence>
<protein>
    <submittedName>
        <fullName evidence="2">Uncharacterized protein</fullName>
    </submittedName>
</protein>
<keyword evidence="3" id="KW-1185">Reference proteome</keyword>
<feature type="region of interest" description="Disordered" evidence="1">
    <location>
        <begin position="104"/>
        <end position="136"/>
    </location>
</feature>
<name>A0A5C3QVG0_9AGAR</name>
<dbReference type="EMBL" id="ML178818">
    <property type="protein sequence ID" value="TFL04349.1"/>
    <property type="molecule type" value="Genomic_DNA"/>
</dbReference>
<gene>
    <name evidence="2" type="ORF">BDV98DRAFT_580539</name>
</gene>
<accession>A0A5C3QVG0</accession>
<evidence type="ECO:0000256" key="1">
    <source>
        <dbReference type="SAM" id="MobiDB-lite"/>
    </source>
</evidence>
<reference evidence="2 3" key="1">
    <citation type="journal article" date="2019" name="Nat. Ecol. Evol.">
        <title>Megaphylogeny resolves global patterns of mushroom evolution.</title>
        <authorList>
            <person name="Varga T."/>
            <person name="Krizsan K."/>
            <person name="Foldi C."/>
            <person name="Dima B."/>
            <person name="Sanchez-Garcia M."/>
            <person name="Sanchez-Ramirez S."/>
            <person name="Szollosi G.J."/>
            <person name="Szarkandi J.G."/>
            <person name="Papp V."/>
            <person name="Albert L."/>
            <person name="Andreopoulos W."/>
            <person name="Angelini C."/>
            <person name="Antonin V."/>
            <person name="Barry K.W."/>
            <person name="Bougher N.L."/>
            <person name="Buchanan P."/>
            <person name="Buyck B."/>
            <person name="Bense V."/>
            <person name="Catcheside P."/>
            <person name="Chovatia M."/>
            <person name="Cooper J."/>
            <person name="Damon W."/>
            <person name="Desjardin D."/>
            <person name="Finy P."/>
            <person name="Geml J."/>
            <person name="Haridas S."/>
            <person name="Hughes K."/>
            <person name="Justo A."/>
            <person name="Karasinski D."/>
            <person name="Kautmanova I."/>
            <person name="Kiss B."/>
            <person name="Kocsube S."/>
            <person name="Kotiranta H."/>
            <person name="LaButti K.M."/>
            <person name="Lechner B.E."/>
            <person name="Liimatainen K."/>
            <person name="Lipzen A."/>
            <person name="Lukacs Z."/>
            <person name="Mihaltcheva S."/>
            <person name="Morgado L.N."/>
            <person name="Niskanen T."/>
            <person name="Noordeloos M.E."/>
            <person name="Ohm R.A."/>
            <person name="Ortiz-Santana B."/>
            <person name="Ovrebo C."/>
            <person name="Racz N."/>
            <person name="Riley R."/>
            <person name="Savchenko A."/>
            <person name="Shiryaev A."/>
            <person name="Soop K."/>
            <person name="Spirin V."/>
            <person name="Szebenyi C."/>
            <person name="Tomsovsky M."/>
            <person name="Tulloss R.E."/>
            <person name="Uehling J."/>
            <person name="Grigoriev I.V."/>
            <person name="Vagvolgyi C."/>
            <person name="Papp T."/>
            <person name="Martin F.M."/>
            <person name="Miettinen O."/>
            <person name="Hibbett D.S."/>
            <person name="Nagy L.G."/>
        </authorList>
    </citation>
    <scope>NUCLEOTIDE SEQUENCE [LARGE SCALE GENOMIC DNA]</scope>
    <source>
        <strain evidence="2 3">CBS 309.79</strain>
    </source>
</reference>
<organism evidence="2 3">
    <name type="scientific">Pterulicium gracile</name>
    <dbReference type="NCBI Taxonomy" id="1884261"/>
    <lineage>
        <taxon>Eukaryota</taxon>
        <taxon>Fungi</taxon>
        <taxon>Dikarya</taxon>
        <taxon>Basidiomycota</taxon>
        <taxon>Agaricomycotina</taxon>
        <taxon>Agaricomycetes</taxon>
        <taxon>Agaricomycetidae</taxon>
        <taxon>Agaricales</taxon>
        <taxon>Pleurotineae</taxon>
        <taxon>Pterulaceae</taxon>
        <taxon>Pterulicium</taxon>
    </lineage>
</organism>
<dbReference type="Proteomes" id="UP000305067">
    <property type="component" value="Unassembled WGS sequence"/>
</dbReference>
<proteinExistence type="predicted"/>
<sequence length="327" mass="36247">MSRCDGITFGSGRNYAAFKSILLRGIWLPQLLPCGISMTLMVGCQGQCVDTENRCRPIPKYTLGYHKIDNICARSPVSNATPVMIIMTALVSAEVDSSQSLEYNVVPEGDNEGDGNEKSLTVDRDRQTNSQSSRSTESTVKYALLRVIRTVPGKLCVNVGCREATRFPTTSAAMAQEASVYQGCGGCGPYAYLGLSWQTTSRHIFDSALFRVRDGVTEGGNQRSTRSITVEPCEPSGETEGAEAHRLASQLCSRRLSRLPRMWDPGRELILITVARGCGNWRFYRVRWGCRQYLTDSHMSGHITVDIELAYREFVVSRSLEKKGFEV</sequence>
<dbReference type="AlphaFoldDB" id="A0A5C3QVG0"/>
<feature type="region of interest" description="Disordered" evidence="1">
    <location>
        <begin position="220"/>
        <end position="239"/>
    </location>
</feature>
<evidence type="ECO:0000313" key="3">
    <source>
        <dbReference type="Proteomes" id="UP000305067"/>
    </source>
</evidence>